<evidence type="ECO:0000256" key="8">
    <source>
        <dbReference type="SAM" id="SignalP"/>
    </source>
</evidence>
<dbReference type="EnsemblPlants" id="ORUFI03G06730.1">
    <property type="protein sequence ID" value="ORUFI03G06730.1"/>
    <property type="gene ID" value="ORUFI03G06730"/>
</dbReference>
<keyword evidence="4" id="KW-0285">Flavoprotein</keyword>
<keyword evidence="5" id="KW-0274">FAD</keyword>
<keyword evidence="7" id="KW-0812">Transmembrane</keyword>
<dbReference type="HOGENOM" id="CLU_004498_6_1_1"/>
<keyword evidence="8" id="KW-0732">Signal</keyword>
<dbReference type="SUPFAM" id="SSF51905">
    <property type="entry name" value="FAD/NAD(P)-binding domain"/>
    <property type="match status" value="1"/>
</dbReference>
<evidence type="ECO:0000256" key="6">
    <source>
        <dbReference type="ARBA" id="ARBA00023002"/>
    </source>
</evidence>
<keyword evidence="7" id="KW-1133">Transmembrane helix</keyword>
<dbReference type="InterPro" id="IPR036259">
    <property type="entry name" value="MFS_trans_sf"/>
</dbReference>
<reference evidence="11" key="1">
    <citation type="submission" date="2013-06" db="EMBL/GenBank/DDBJ databases">
        <authorList>
            <person name="Zhao Q."/>
        </authorList>
    </citation>
    <scope>NUCLEOTIDE SEQUENCE</scope>
    <source>
        <strain evidence="11">cv. W1943</strain>
    </source>
</reference>
<dbReference type="AlphaFoldDB" id="A0A0E0NQX1"/>
<dbReference type="FunFam" id="3.90.660.10:FF:000012">
    <property type="entry name" value="Polyamine oxidase 1"/>
    <property type="match status" value="1"/>
</dbReference>
<evidence type="ECO:0000256" key="3">
    <source>
        <dbReference type="ARBA" id="ARBA00005995"/>
    </source>
</evidence>
<protein>
    <recommendedName>
        <fullName evidence="9">Amine oxidase domain-containing protein</fullName>
    </recommendedName>
</protein>
<dbReference type="GO" id="GO:0050660">
    <property type="term" value="F:flavin adenine dinucleotide binding"/>
    <property type="evidence" value="ECO:0007669"/>
    <property type="project" value="UniProtKB-ARBA"/>
</dbReference>
<dbReference type="Gene3D" id="1.20.1250.20">
    <property type="entry name" value="MFS general substrate transporter like domains"/>
    <property type="match status" value="1"/>
</dbReference>
<evidence type="ECO:0000256" key="7">
    <source>
        <dbReference type="SAM" id="Phobius"/>
    </source>
</evidence>
<dbReference type="Proteomes" id="UP000008022">
    <property type="component" value="Unassembled WGS sequence"/>
</dbReference>
<dbReference type="InterPro" id="IPR036188">
    <property type="entry name" value="FAD/NAD-bd_sf"/>
</dbReference>
<evidence type="ECO:0000313" key="10">
    <source>
        <dbReference type="EnsemblPlants" id="ORUFI03G06730.1"/>
    </source>
</evidence>
<proteinExistence type="inferred from homology"/>
<feature type="domain" description="Amine oxidase" evidence="9">
    <location>
        <begin position="48"/>
        <end position="144"/>
    </location>
</feature>
<comment type="pathway">
    <text evidence="2">Amine and polyamine degradation; spermine degradation.</text>
</comment>
<dbReference type="InterPro" id="IPR050281">
    <property type="entry name" value="Flavin_monoamine_oxidase"/>
</dbReference>
<keyword evidence="7" id="KW-0472">Membrane</keyword>
<dbReference type="PANTHER" id="PTHR10742:SF313">
    <property type="entry name" value="AMINE OXIDASE"/>
    <property type="match status" value="1"/>
</dbReference>
<dbReference type="eggNOG" id="KOG0029">
    <property type="taxonomic scope" value="Eukaryota"/>
</dbReference>
<comment type="cofactor">
    <cofactor evidence="1">
        <name>FAD</name>
        <dbReference type="ChEBI" id="CHEBI:57692"/>
    </cofactor>
</comment>
<organism evidence="10 11">
    <name type="scientific">Oryza rufipogon</name>
    <name type="common">Brownbeard rice</name>
    <name type="synonym">Asian wild rice</name>
    <dbReference type="NCBI Taxonomy" id="4529"/>
    <lineage>
        <taxon>Eukaryota</taxon>
        <taxon>Viridiplantae</taxon>
        <taxon>Streptophyta</taxon>
        <taxon>Embryophyta</taxon>
        <taxon>Tracheophyta</taxon>
        <taxon>Spermatophyta</taxon>
        <taxon>Magnoliopsida</taxon>
        <taxon>Liliopsida</taxon>
        <taxon>Poales</taxon>
        <taxon>Poaceae</taxon>
        <taxon>BOP clade</taxon>
        <taxon>Oryzoideae</taxon>
        <taxon>Oryzeae</taxon>
        <taxon>Oryzinae</taxon>
        <taxon>Oryza</taxon>
    </lineage>
</organism>
<keyword evidence="11" id="KW-1185">Reference proteome</keyword>
<evidence type="ECO:0000256" key="2">
    <source>
        <dbReference type="ARBA" id="ARBA00004723"/>
    </source>
</evidence>
<dbReference type="Gramene" id="ORUFI03G06730.1">
    <property type="protein sequence ID" value="ORUFI03G06730.1"/>
    <property type="gene ID" value="ORUFI03G06730"/>
</dbReference>
<dbReference type="eggNOG" id="KOG1237">
    <property type="taxonomic scope" value="Eukaryota"/>
</dbReference>
<dbReference type="GO" id="GO:1903602">
    <property type="term" value="P:thermospermine catabolic process"/>
    <property type="evidence" value="ECO:0007669"/>
    <property type="project" value="UniProtKB-ARBA"/>
</dbReference>
<dbReference type="GO" id="GO:0048046">
    <property type="term" value="C:apoplast"/>
    <property type="evidence" value="ECO:0007669"/>
    <property type="project" value="UniProtKB-ARBA"/>
</dbReference>
<feature type="chain" id="PRO_5002369222" description="Amine oxidase domain-containing protein" evidence="8">
    <location>
        <begin position="20"/>
        <end position="603"/>
    </location>
</feature>
<evidence type="ECO:0000256" key="1">
    <source>
        <dbReference type="ARBA" id="ARBA00001974"/>
    </source>
</evidence>
<reference evidence="10" key="2">
    <citation type="submission" date="2015-06" db="UniProtKB">
        <authorList>
            <consortium name="EnsemblPlants"/>
        </authorList>
    </citation>
    <scope>IDENTIFICATION</scope>
</reference>
<dbReference type="InterPro" id="IPR002937">
    <property type="entry name" value="Amino_oxidase"/>
</dbReference>
<evidence type="ECO:0000313" key="11">
    <source>
        <dbReference type="Proteomes" id="UP000008022"/>
    </source>
</evidence>
<name>A0A0E0NQX1_ORYRU</name>
<sequence>MKVTRLAIALALVLALAVAEHASLAAGARVGAGAASTNPKVIIVGAGISGISAGKRLSEAGITDVLILEATDHVGGRMHKQNFAGINVEIGANWVEGVNGEKMNPIWPIVNSTLKLRNFRSDYDYLAQNVYKEDGGVYDEAQAQKIIDRAHEVNENGEKLSATLPPSGRDDMSILTMQRLNDQYDMFTAIGQAEFFYNQSPDCMRSLCSAFALVTVSLGSYLSSFILTLVSYLTTRNDNPGWIPDNLNEGHLDRFFWLIAGLSFLNLLLFIYYMHSNTNMVVDYYLYDYEYAEPPRVTSLQNAVPQRTFSDFGDDVYFVADQRGYESVVHYLAGQYLNTDDSGNVADPRLQLNKVVREISYSSSGVTVKTEDGSVYQADYRHGLCQLGSPAERSYTVQATAASSDRCVLHVFDQKWKILAIYEFDMAVYTKIFVKFPKRFWPEGEGREFFLYASTRRGYYGIWQEFEKQYPDSNVLLVTVTDKESRRIEQQSDNQTKAEIMEVLRNMFPDQDVPDATDILVPRWWSNRFYKGTFSNWPIGVNRYEYDQLRAPIERVYFTGEHTSEYYNGYVHGGYLAGIDSAEILIDCAQNQMCKYHVQGKYD</sequence>
<feature type="transmembrane region" description="Helical" evidence="7">
    <location>
        <begin position="210"/>
        <end position="234"/>
    </location>
</feature>
<comment type="similarity">
    <text evidence="3">Belongs to the flavin monoamine oxidase family.</text>
</comment>
<feature type="signal peptide" evidence="8">
    <location>
        <begin position="1"/>
        <end position="19"/>
    </location>
</feature>
<dbReference type="Pfam" id="PF01593">
    <property type="entry name" value="Amino_oxidase"/>
    <property type="match status" value="2"/>
</dbReference>
<dbReference type="GO" id="GO:0046208">
    <property type="term" value="P:spermine catabolic process"/>
    <property type="evidence" value="ECO:0007669"/>
    <property type="project" value="UniProtKB-ARBA"/>
</dbReference>
<dbReference type="STRING" id="4529.A0A0E0NQX1"/>
<dbReference type="GO" id="GO:0052901">
    <property type="term" value="F:spermine oxidase activity"/>
    <property type="evidence" value="ECO:0007669"/>
    <property type="project" value="UniProtKB-ARBA"/>
</dbReference>
<evidence type="ECO:0000256" key="4">
    <source>
        <dbReference type="ARBA" id="ARBA00022630"/>
    </source>
</evidence>
<dbReference type="SUPFAM" id="SSF54373">
    <property type="entry name" value="FAD-linked reductases, C-terminal domain"/>
    <property type="match status" value="1"/>
</dbReference>
<dbReference type="Gene3D" id="3.50.50.60">
    <property type="entry name" value="FAD/NAD(P)-binding domain"/>
    <property type="match status" value="2"/>
</dbReference>
<dbReference type="OMA" id="KEWNDYG"/>
<dbReference type="Gene3D" id="3.90.660.10">
    <property type="match status" value="1"/>
</dbReference>
<evidence type="ECO:0000256" key="5">
    <source>
        <dbReference type="ARBA" id="ARBA00022827"/>
    </source>
</evidence>
<feature type="domain" description="Amine oxidase" evidence="9">
    <location>
        <begin position="292"/>
        <end position="585"/>
    </location>
</feature>
<dbReference type="PANTHER" id="PTHR10742">
    <property type="entry name" value="FLAVIN MONOAMINE OXIDASE"/>
    <property type="match status" value="1"/>
</dbReference>
<keyword evidence="6" id="KW-0560">Oxidoreductase</keyword>
<feature type="transmembrane region" description="Helical" evidence="7">
    <location>
        <begin position="255"/>
        <end position="274"/>
    </location>
</feature>
<evidence type="ECO:0000259" key="9">
    <source>
        <dbReference type="Pfam" id="PF01593"/>
    </source>
</evidence>
<accession>A0A0E0NQX1</accession>